<dbReference type="GO" id="GO:0030170">
    <property type="term" value="F:pyridoxal phosphate binding"/>
    <property type="evidence" value="ECO:0007669"/>
    <property type="project" value="InterPro"/>
</dbReference>
<dbReference type="GO" id="GO:0009086">
    <property type="term" value="P:methionine biosynthetic process"/>
    <property type="evidence" value="ECO:0007669"/>
    <property type="project" value="UniProtKB-KW"/>
</dbReference>
<keyword evidence="4" id="KW-0486">Methionine biosynthesis</keyword>
<comment type="catalytic activity">
    <reaction evidence="5">
        <text>O-succinyl-L-homoserine + L-cysteine = L,L-cystathionine + succinate + H(+)</text>
        <dbReference type="Rhea" id="RHEA:20397"/>
        <dbReference type="ChEBI" id="CHEBI:15378"/>
        <dbReference type="ChEBI" id="CHEBI:30031"/>
        <dbReference type="ChEBI" id="CHEBI:35235"/>
        <dbReference type="ChEBI" id="CHEBI:57661"/>
        <dbReference type="ChEBI" id="CHEBI:58161"/>
        <dbReference type="EC" id="2.5.1.48"/>
    </reaction>
</comment>
<dbReference type="InterPro" id="IPR015422">
    <property type="entry name" value="PyrdxlP-dep_Trfase_small"/>
</dbReference>
<feature type="modified residue" description="N6-(pyridoxal phosphate)lysine" evidence="9">
    <location>
        <position position="212"/>
    </location>
</feature>
<dbReference type="SUPFAM" id="SSF53383">
    <property type="entry name" value="PLP-dependent transferases"/>
    <property type="match status" value="1"/>
</dbReference>
<dbReference type="GO" id="GO:0003962">
    <property type="term" value="F:cystathionine gamma-synthase activity"/>
    <property type="evidence" value="ECO:0007669"/>
    <property type="project" value="UniProtKB-EC"/>
</dbReference>
<dbReference type="GO" id="GO:0005737">
    <property type="term" value="C:cytoplasm"/>
    <property type="evidence" value="ECO:0007669"/>
    <property type="project" value="TreeGrafter"/>
</dbReference>
<dbReference type="PANTHER" id="PTHR11808:SF15">
    <property type="entry name" value="CYSTATHIONINE GAMMA-LYASE"/>
    <property type="match status" value="1"/>
</dbReference>
<proteinExistence type="inferred from homology"/>
<dbReference type="InterPro" id="IPR000277">
    <property type="entry name" value="Cys/Met-Metab_PyrdxlP-dep_enz"/>
</dbReference>
<dbReference type="FunFam" id="3.90.1150.10:FF:000008">
    <property type="entry name" value="Cystathionine gamma-synthase"/>
    <property type="match status" value="1"/>
</dbReference>
<gene>
    <name evidence="11" type="ORF">FNL38_102137</name>
</gene>
<dbReference type="PANTHER" id="PTHR11808">
    <property type="entry name" value="TRANS-SULFURATION ENZYME FAMILY MEMBER"/>
    <property type="match status" value="1"/>
</dbReference>
<sequence>MGMSEQRSKADNISWQGFSTKAVHAGYEPDPLTGAVNVPIYASSTFAQDGVGGMRSGFEYARTGNPTRRPLEANLAALESGSYGRAFSSGMAATDCLLRSVLRPGDHLVIPDDAYGGTFRLIDKVFTQWGIEYTPAPVSDVDAVRAAMRPNTKLVWVETPTNPLLNIGDIELLAEVAHEGNAKIVVDNTFASPYLQQPLQLGADIALHSTTKYIGGHSDVVGGALVCDDEELDHAFAFLQNGSGGVPGPFDAFLTLRGIKTLALRMERHSDNAEKVVELLDGHPAVASVIYPGLASHPSHKVAAKQMRRFGGMISVRLKGGKAAALELCSRTEIFTLAESLGGVESLIEFPGAMTHASTAGSALEVPDDLVRLSVGIEDASDLVGDIEQALA</sequence>
<dbReference type="GO" id="GO:0019346">
    <property type="term" value="P:transsulfuration"/>
    <property type="evidence" value="ECO:0007669"/>
    <property type="project" value="InterPro"/>
</dbReference>
<dbReference type="FunFam" id="3.40.640.10:FF:000009">
    <property type="entry name" value="Cystathionine gamma-synthase homolog"/>
    <property type="match status" value="1"/>
</dbReference>
<evidence type="ECO:0000256" key="1">
    <source>
        <dbReference type="ARBA" id="ARBA00001933"/>
    </source>
</evidence>
<evidence type="ECO:0000256" key="10">
    <source>
        <dbReference type="RuleBase" id="RU362118"/>
    </source>
</evidence>
<dbReference type="EMBL" id="VNIQ01000002">
    <property type="protein sequence ID" value="TYQ06008.1"/>
    <property type="molecule type" value="Genomic_DNA"/>
</dbReference>
<dbReference type="PROSITE" id="PS00868">
    <property type="entry name" value="CYS_MET_METAB_PP"/>
    <property type="match status" value="1"/>
</dbReference>
<dbReference type="Gene3D" id="3.40.640.10">
    <property type="entry name" value="Type I PLP-dependent aspartate aminotransferase-like (Major domain)"/>
    <property type="match status" value="1"/>
</dbReference>
<dbReference type="NCBIfam" id="NF005871">
    <property type="entry name" value="PRK07811.1"/>
    <property type="match status" value="1"/>
</dbReference>
<evidence type="ECO:0000256" key="6">
    <source>
        <dbReference type="ARBA" id="ARBA00066530"/>
    </source>
</evidence>
<evidence type="ECO:0000256" key="2">
    <source>
        <dbReference type="ARBA" id="ARBA00009077"/>
    </source>
</evidence>
<evidence type="ECO:0000256" key="5">
    <source>
        <dbReference type="ARBA" id="ARBA00051441"/>
    </source>
</evidence>
<evidence type="ECO:0000256" key="7">
    <source>
        <dbReference type="ARBA" id="ARBA00068008"/>
    </source>
</evidence>
<dbReference type="GO" id="GO:0019343">
    <property type="term" value="P:cysteine biosynthetic process via cystathionine"/>
    <property type="evidence" value="ECO:0007669"/>
    <property type="project" value="TreeGrafter"/>
</dbReference>
<dbReference type="EC" id="2.5.1.48" evidence="6"/>
<reference evidence="11" key="1">
    <citation type="submission" date="2019-07" db="EMBL/GenBank/DDBJ databases">
        <title>Genomic Encyclopedia of Type Strains, Phase IV (KMG-IV): sequencing the most valuable type-strain genomes for metagenomic binning, comparative biology and taxonomic classification.</title>
        <authorList>
            <person name="Goeker M."/>
        </authorList>
    </citation>
    <scope>NUCLEOTIDE SEQUENCE</scope>
    <source>
        <strain evidence="11">DSM 44596</strain>
    </source>
</reference>
<keyword evidence="4" id="KW-0028">Amino-acid biosynthesis</keyword>
<dbReference type="AlphaFoldDB" id="A0A652YSB7"/>
<comment type="cofactor">
    <cofactor evidence="1 10">
        <name>pyridoxal 5'-phosphate</name>
        <dbReference type="ChEBI" id="CHEBI:597326"/>
    </cofactor>
</comment>
<evidence type="ECO:0000256" key="3">
    <source>
        <dbReference type="ARBA" id="ARBA00022898"/>
    </source>
</evidence>
<name>A0A652YSB7_NOCGL</name>
<evidence type="ECO:0000256" key="8">
    <source>
        <dbReference type="ARBA" id="ARBA00083849"/>
    </source>
</evidence>
<organism evidence="11">
    <name type="scientific">Nocardia globerula</name>
    <dbReference type="NCBI Taxonomy" id="1818"/>
    <lineage>
        <taxon>Bacteria</taxon>
        <taxon>Bacillati</taxon>
        <taxon>Actinomycetota</taxon>
        <taxon>Actinomycetes</taxon>
        <taxon>Mycobacteriales</taxon>
        <taxon>Nocardiaceae</taxon>
        <taxon>Nocardia</taxon>
    </lineage>
</organism>
<protein>
    <recommendedName>
        <fullName evidence="7">Cystathionine gamma-synthase</fullName>
        <ecNumber evidence="6">2.5.1.48</ecNumber>
    </recommendedName>
    <alternativeName>
        <fullName evidence="8">O-succinylhomoserine (thiol)-lyase</fullName>
    </alternativeName>
</protein>
<dbReference type="InterPro" id="IPR015424">
    <property type="entry name" value="PyrdxlP-dep_Trfase"/>
</dbReference>
<dbReference type="PIRSF" id="PIRSF001434">
    <property type="entry name" value="CGS"/>
    <property type="match status" value="1"/>
</dbReference>
<comment type="similarity">
    <text evidence="2 10">Belongs to the trans-sulfuration enzymes family.</text>
</comment>
<evidence type="ECO:0000256" key="9">
    <source>
        <dbReference type="PIRSR" id="PIRSR001434-2"/>
    </source>
</evidence>
<dbReference type="Pfam" id="PF01053">
    <property type="entry name" value="Cys_Met_Meta_PP"/>
    <property type="match status" value="1"/>
</dbReference>
<dbReference type="GO" id="GO:0004123">
    <property type="term" value="F:cystathionine gamma-lyase activity"/>
    <property type="evidence" value="ECO:0007669"/>
    <property type="project" value="TreeGrafter"/>
</dbReference>
<comment type="caution">
    <text evidence="11">The sequence shown here is derived from an EMBL/GenBank/DDBJ whole genome shotgun (WGS) entry which is preliminary data.</text>
</comment>
<keyword evidence="3 9" id="KW-0663">Pyridoxal phosphate</keyword>
<dbReference type="InterPro" id="IPR015421">
    <property type="entry name" value="PyrdxlP-dep_Trfase_major"/>
</dbReference>
<dbReference type="Gene3D" id="3.90.1150.10">
    <property type="entry name" value="Aspartate Aminotransferase, domain 1"/>
    <property type="match status" value="1"/>
</dbReference>
<keyword evidence="11" id="KW-0456">Lyase</keyword>
<dbReference type="CDD" id="cd00614">
    <property type="entry name" value="CGS_like"/>
    <property type="match status" value="1"/>
</dbReference>
<dbReference type="InterPro" id="IPR054542">
    <property type="entry name" value="Cys_met_metab_PP"/>
</dbReference>
<evidence type="ECO:0000313" key="11">
    <source>
        <dbReference type="EMBL" id="TYQ06008.1"/>
    </source>
</evidence>
<accession>A0A652YSB7</accession>
<evidence type="ECO:0000256" key="4">
    <source>
        <dbReference type="ARBA" id="ARBA00023167"/>
    </source>
</evidence>